<reference evidence="1" key="2">
    <citation type="submission" date="2020-11" db="EMBL/GenBank/DDBJ databases">
        <authorList>
            <person name="McCartney M.A."/>
            <person name="Auch B."/>
            <person name="Kono T."/>
            <person name="Mallez S."/>
            <person name="Becker A."/>
            <person name="Gohl D.M."/>
            <person name="Silverstein K.A.T."/>
            <person name="Koren S."/>
            <person name="Bechman K.B."/>
            <person name="Herman A."/>
            <person name="Abrahante J.E."/>
            <person name="Garbe J."/>
        </authorList>
    </citation>
    <scope>NUCLEOTIDE SEQUENCE</scope>
    <source>
        <strain evidence="1">Duluth1</strain>
        <tissue evidence="1">Whole animal</tissue>
    </source>
</reference>
<accession>A0A9D3YY74</accession>
<evidence type="ECO:0000313" key="1">
    <source>
        <dbReference type="EMBL" id="KAH3707456.1"/>
    </source>
</evidence>
<dbReference type="EMBL" id="JAIWYP010000014">
    <property type="protein sequence ID" value="KAH3707456.1"/>
    <property type="molecule type" value="Genomic_DNA"/>
</dbReference>
<keyword evidence="2" id="KW-1185">Reference proteome</keyword>
<proteinExistence type="predicted"/>
<reference evidence="1" key="1">
    <citation type="journal article" date="2019" name="bioRxiv">
        <title>The Genome of the Zebra Mussel, Dreissena polymorpha: A Resource for Invasive Species Research.</title>
        <authorList>
            <person name="McCartney M.A."/>
            <person name="Auch B."/>
            <person name="Kono T."/>
            <person name="Mallez S."/>
            <person name="Zhang Y."/>
            <person name="Obille A."/>
            <person name="Becker A."/>
            <person name="Abrahante J.E."/>
            <person name="Garbe J."/>
            <person name="Badalamenti J.P."/>
            <person name="Herman A."/>
            <person name="Mangelson H."/>
            <person name="Liachko I."/>
            <person name="Sullivan S."/>
            <person name="Sone E.D."/>
            <person name="Koren S."/>
            <person name="Silverstein K.A.T."/>
            <person name="Beckman K.B."/>
            <person name="Gohl D.M."/>
        </authorList>
    </citation>
    <scope>NUCLEOTIDE SEQUENCE</scope>
    <source>
        <strain evidence="1">Duluth1</strain>
        <tissue evidence="1">Whole animal</tissue>
    </source>
</reference>
<evidence type="ECO:0000313" key="2">
    <source>
        <dbReference type="Proteomes" id="UP000828390"/>
    </source>
</evidence>
<dbReference type="AlphaFoldDB" id="A0A9D3YY74"/>
<protein>
    <submittedName>
        <fullName evidence="1">Uncharacterized protein</fullName>
    </submittedName>
</protein>
<organism evidence="1 2">
    <name type="scientific">Dreissena polymorpha</name>
    <name type="common">Zebra mussel</name>
    <name type="synonym">Mytilus polymorpha</name>
    <dbReference type="NCBI Taxonomy" id="45954"/>
    <lineage>
        <taxon>Eukaryota</taxon>
        <taxon>Metazoa</taxon>
        <taxon>Spiralia</taxon>
        <taxon>Lophotrochozoa</taxon>
        <taxon>Mollusca</taxon>
        <taxon>Bivalvia</taxon>
        <taxon>Autobranchia</taxon>
        <taxon>Heteroconchia</taxon>
        <taxon>Euheterodonta</taxon>
        <taxon>Imparidentia</taxon>
        <taxon>Neoheterodontei</taxon>
        <taxon>Myida</taxon>
        <taxon>Dreissenoidea</taxon>
        <taxon>Dreissenidae</taxon>
        <taxon>Dreissena</taxon>
    </lineage>
</organism>
<sequence>MGKMDLEKWNTILEQLNPVKSSGPDLLHPTVLKETKTAIVVPLSLIFKQSYLEGEVVDDLKNAHVKVFLKRAQEKMLLITVL</sequence>
<gene>
    <name evidence="1" type="ORF">DPMN_066862</name>
</gene>
<name>A0A9D3YY74_DREPO</name>
<comment type="caution">
    <text evidence="1">The sequence shown here is derived from an EMBL/GenBank/DDBJ whole genome shotgun (WGS) entry which is preliminary data.</text>
</comment>
<dbReference type="Proteomes" id="UP000828390">
    <property type="component" value="Unassembled WGS sequence"/>
</dbReference>